<dbReference type="EMBL" id="JACHOC010000011">
    <property type="protein sequence ID" value="MBB4624740.1"/>
    <property type="molecule type" value="Genomic_DNA"/>
</dbReference>
<name>A0ABR6KTB6_9BACT</name>
<gene>
    <name evidence="2" type="ORF">GGQ57_004684</name>
</gene>
<proteinExistence type="predicted"/>
<evidence type="ECO:0000313" key="2">
    <source>
        <dbReference type="EMBL" id="MBB4624740.1"/>
    </source>
</evidence>
<dbReference type="RefSeq" id="WP_183672279.1">
    <property type="nucleotide sequence ID" value="NZ_BMPB01000015.1"/>
</dbReference>
<dbReference type="InterPro" id="IPR046228">
    <property type="entry name" value="DUF6261"/>
</dbReference>
<organism evidence="2 3">
    <name type="scientific">Parabacteroides faecis</name>
    <dbReference type="NCBI Taxonomy" id="1217282"/>
    <lineage>
        <taxon>Bacteria</taxon>
        <taxon>Pseudomonadati</taxon>
        <taxon>Bacteroidota</taxon>
        <taxon>Bacteroidia</taxon>
        <taxon>Bacteroidales</taxon>
        <taxon>Tannerellaceae</taxon>
        <taxon>Parabacteroides</taxon>
    </lineage>
</organism>
<accession>A0ABR6KTB6</accession>
<evidence type="ECO:0000313" key="3">
    <source>
        <dbReference type="Proteomes" id="UP000533637"/>
    </source>
</evidence>
<feature type="region of interest" description="Disordered" evidence="1">
    <location>
        <begin position="235"/>
        <end position="263"/>
    </location>
</feature>
<dbReference type="Proteomes" id="UP000533637">
    <property type="component" value="Unassembled WGS sequence"/>
</dbReference>
<dbReference type="Pfam" id="PF19775">
    <property type="entry name" value="DUF6261"/>
    <property type="match status" value="1"/>
</dbReference>
<keyword evidence="3" id="KW-1185">Reference proteome</keyword>
<comment type="caution">
    <text evidence="2">The sequence shown here is derived from an EMBL/GenBank/DDBJ whole genome shotgun (WGS) entry which is preliminary data.</text>
</comment>
<evidence type="ECO:0000256" key="1">
    <source>
        <dbReference type="SAM" id="MobiDB-lite"/>
    </source>
</evidence>
<protein>
    <submittedName>
        <fullName evidence="2">Uncharacterized protein</fullName>
    </submittedName>
</protein>
<sequence length="263" mass="30093">MAKIQTFPKSRLRNGELLDATKAIIQKMNSLDGVITPVKSCYDVFSDNVDKYEYSIVKRSKNEFVLEVNQVKNENLNNRSTIFKIVDGYKKSRIKEKRLAAISLVAAISGFRKVRNLSLENLIQDTVQFIKLLESDLYKDKITTLGLTEQVASIKTINNECIELINKKLSVYVSRKRPVNTENARIWVNKSYDELVDELNAYTRYNGNDKYFELFTWWNAMIDEYRSKISDRYGSKAGGKLDNGVSNTPFPDSGSGGDRPEIE</sequence>
<reference evidence="2 3" key="1">
    <citation type="submission" date="2020-08" db="EMBL/GenBank/DDBJ databases">
        <title>Genomic Encyclopedia of Type Strains, Phase IV (KMG-IV): sequencing the most valuable type-strain genomes for metagenomic binning, comparative biology and taxonomic classification.</title>
        <authorList>
            <person name="Goeker M."/>
        </authorList>
    </citation>
    <scope>NUCLEOTIDE SEQUENCE [LARGE SCALE GENOMIC DNA]</scope>
    <source>
        <strain evidence="2 3">DSM 102983</strain>
    </source>
</reference>